<evidence type="ECO:0000313" key="2">
    <source>
        <dbReference type="EMBL" id="GGN05546.1"/>
    </source>
</evidence>
<name>A0ABQ2IDQ4_9MICO</name>
<feature type="region of interest" description="Disordered" evidence="1">
    <location>
        <begin position="248"/>
        <end position="296"/>
    </location>
</feature>
<accession>A0ABQ2IDQ4</accession>
<dbReference type="Proteomes" id="UP000623461">
    <property type="component" value="Unassembled WGS sequence"/>
</dbReference>
<keyword evidence="3" id="KW-1185">Reference proteome</keyword>
<dbReference type="RefSeq" id="WP_156035452.1">
    <property type="nucleotide sequence ID" value="NZ_BMNZ01000007.1"/>
</dbReference>
<dbReference type="EMBL" id="BMNZ01000007">
    <property type="protein sequence ID" value="GGN05546.1"/>
    <property type="molecule type" value="Genomic_DNA"/>
</dbReference>
<protein>
    <recommendedName>
        <fullName evidence="4">Leucine rich repeat variant</fullName>
    </recommendedName>
</protein>
<evidence type="ECO:0000313" key="3">
    <source>
        <dbReference type="Proteomes" id="UP000623461"/>
    </source>
</evidence>
<feature type="region of interest" description="Disordered" evidence="1">
    <location>
        <begin position="1"/>
        <end position="31"/>
    </location>
</feature>
<comment type="caution">
    <text evidence="2">The sequence shown here is derived from an EMBL/GenBank/DDBJ whole genome shotgun (WGS) entry which is preliminary data.</text>
</comment>
<dbReference type="InterPro" id="IPR011989">
    <property type="entry name" value="ARM-like"/>
</dbReference>
<dbReference type="Gene3D" id="1.25.10.10">
    <property type="entry name" value="Leucine-rich Repeat Variant"/>
    <property type="match status" value="1"/>
</dbReference>
<proteinExistence type="predicted"/>
<dbReference type="SUPFAM" id="SSF48371">
    <property type="entry name" value="ARM repeat"/>
    <property type="match status" value="2"/>
</dbReference>
<gene>
    <name evidence="2" type="ORF">GCM10009721_36370</name>
</gene>
<dbReference type="Pfam" id="PF01816">
    <property type="entry name" value="LRV"/>
    <property type="match status" value="1"/>
</dbReference>
<reference evidence="3" key="1">
    <citation type="journal article" date="2019" name="Int. J. Syst. Evol. Microbiol.">
        <title>The Global Catalogue of Microorganisms (GCM) 10K type strain sequencing project: providing services to taxonomists for standard genome sequencing and annotation.</title>
        <authorList>
            <consortium name="The Broad Institute Genomics Platform"/>
            <consortium name="The Broad Institute Genome Sequencing Center for Infectious Disease"/>
            <person name="Wu L."/>
            <person name="Ma J."/>
        </authorList>
    </citation>
    <scope>NUCLEOTIDE SEQUENCE [LARGE SCALE GENOMIC DNA]</scope>
    <source>
        <strain evidence="3">JCM 1365</strain>
    </source>
</reference>
<feature type="compositionally biased region" description="Polar residues" evidence="1">
    <location>
        <begin position="248"/>
        <end position="261"/>
    </location>
</feature>
<evidence type="ECO:0008006" key="4">
    <source>
        <dbReference type="Google" id="ProtNLM"/>
    </source>
</evidence>
<dbReference type="InterPro" id="IPR016024">
    <property type="entry name" value="ARM-type_fold"/>
</dbReference>
<dbReference type="InterPro" id="IPR004830">
    <property type="entry name" value="LRR_variant"/>
</dbReference>
<organism evidence="2 3">
    <name type="scientific">Terrabacter tumescens</name>
    <dbReference type="NCBI Taxonomy" id="60443"/>
    <lineage>
        <taxon>Bacteria</taxon>
        <taxon>Bacillati</taxon>
        <taxon>Actinomycetota</taxon>
        <taxon>Actinomycetes</taxon>
        <taxon>Micrococcales</taxon>
        <taxon>Intrasporangiaceae</taxon>
        <taxon>Terrabacter</taxon>
    </lineage>
</organism>
<sequence length="296" mass="31864">MVEDLTGATLPARAKQRAQLAADPSTSAPVLRNLSRDAGPAVRRALAQNPSTPKDVLVTLVTDERKNTRLAITNNPSTPEEVLVMLVSDPFNQIRWTVPLHKNCGAAAQRAVAASQDSMAKQNLAGQQLAPDVAAALAADPDPQVRGRLAAFTRDAELLERLMADPSDIVRAGATENRSLSREQLLTLAKDRSKRVRGQLAGFRTNLPPDVRALLARDKSVDVRFELTMSPQPGSIAKILATTLIQMSPPTCSSGRLQRNSSRSERTPTSPGGRSPRQTRPRRTPFYAADGASLDG</sequence>
<evidence type="ECO:0000256" key="1">
    <source>
        <dbReference type="SAM" id="MobiDB-lite"/>
    </source>
</evidence>